<dbReference type="Proteomes" id="UP000735302">
    <property type="component" value="Unassembled WGS sequence"/>
</dbReference>
<keyword evidence="2" id="KW-1133">Transmembrane helix</keyword>
<sequence>MQQWFPVAYCWFVYGFSASLRLGSGDLRWPLRIFRFLQSVPGVTKEKLCGHAFTQVDASTVKDPDCQSFIYVPPESSRSIKTPTTLTPNDLCRILIVGAENSTVVLRSLYRYSVWISAQLKCNQQCSCSDILRIHNVWQNGSQSEAISACLDPSDSESEMIISAAQGGFVTLEFRRDTISQATYNVTVWSFDSSSMDTNSSFYSLSDLAKVDNSTSSELSCYRPLDYLPACFSVALPDNFTDGSGVSIATPTNFTGGSIFSVATPTKSINGSGFSAAIPANSTDRSKSSITTPVHFTRKNRFSVSTPTNSTDGRVFSVTTPTISHDGNSYSIATSIAGIDGNHTDTDLKPKHNIHHENIANPANSSVSTQTETTLIGGVVGGLSGTLLLLCLALFLAYKKYYKRKVTPGEPEYALSSSSLETEKGTSTMMGNSTGEKLAK</sequence>
<protein>
    <recommendedName>
        <fullName evidence="5">CUB domain-containing protein</fullName>
    </recommendedName>
</protein>
<reference evidence="3 4" key="1">
    <citation type="journal article" date="2021" name="Elife">
        <title>Chloroplast acquisition without the gene transfer in kleptoplastic sea slugs, Plakobranchus ocellatus.</title>
        <authorList>
            <person name="Maeda T."/>
            <person name="Takahashi S."/>
            <person name="Yoshida T."/>
            <person name="Shimamura S."/>
            <person name="Takaki Y."/>
            <person name="Nagai Y."/>
            <person name="Toyoda A."/>
            <person name="Suzuki Y."/>
            <person name="Arimoto A."/>
            <person name="Ishii H."/>
            <person name="Satoh N."/>
            <person name="Nishiyama T."/>
            <person name="Hasebe M."/>
            <person name="Maruyama T."/>
            <person name="Minagawa J."/>
            <person name="Obokata J."/>
            <person name="Shigenobu S."/>
        </authorList>
    </citation>
    <scope>NUCLEOTIDE SEQUENCE [LARGE SCALE GENOMIC DNA]</scope>
</reference>
<proteinExistence type="predicted"/>
<keyword evidence="2" id="KW-0472">Membrane</keyword>
<dbReference type="AlphaFoldDB" id="A0AAV3XYV5"/>
<feature type="compositionally biased region" description="Polar residues" evidence="1">
    <location>
        <begin position="415"/>
        <end position="440"/>
    </location>
</feature>
<name>A0AAV3XYV5_9GAST</name>
<evidence type="ECO:0000313" key="3">
    <source>
        <dbReference type="EMBL" id="GFN75824.1"/>
    </source>
</evidence>
<evidence type="ECO:0000256" key="1">
    <source>
        <dbReference type="SAM" id="MobiDB-lite"/>
    </source>
</evidence>
<keyword evidence="2" id="KW-0812">Transmembrane</keyword>
<feature type="transmembrane region" description="Helical" evidence="2">
    <location>
        <begin position="375"/>
        <end position="398"/>
    </location>
</feature>
<evidence type="ECO:0000256" key="2">
    <source>
        <dbReference type="SAM" id="Phobius"/>
    </source>
</evidence>
<evidence type="ECO:0008006" key="5">
    <source>
        <dbReference type="Google" id="ProtNLM"/>
    </source>
</evidence>
<evidence type="ECO:0000313" key="4">
    <source>
        <dbReference type="Proteomes" id="UP000735302"/>
    </source>
</evidence>
<gene>
    <name evidence="3" type="ORF">PoB_000233000</name>
</gene>
<accession>A0AAV3XYV5</accession>
<dbReference type="EMBL" id="BLXT01000300">
    <property type="protein sequence ID" value="GFN75824.1"/>
    <property type="molecule type" value="Genomic_DNA"/>
</dbReference>
<comment type="caution">
    <text evidence="3">The sequence shown here is derived from an EMBL/GenBank/DDBJ whole genome shotgun (WGS) entry which is preliminary data.</text>
</comment>
<keyword evidence="4" id="KW-1185">Reference proteome</keyword>
<organism evidence="3 4">
    <name type="scientific">Plakobranchus ocellatus</name>
    <dbReference type="NCBI Taxonomy" id="259542"/>
    <lineage>
        <taxon>Eukaryota</taxon>
        <taxon>Metazoa</taxon>
        <taxon>Spiralia</taxon>
        <taxon>Lophotrochozoa</taxon>
        <taxon>Mollusca</taxon>
        <taxon>Gastropoda</taxon>
        <taxon>Heterobranchia</taxon>
        <taxon>Euthyneura</taxon>
        <taxon>Panpulmonata</taxon>
        <taxon>Sacoglossa</taxon>
        <taxon>Placobranchoidea</taxon>
        <taxon>Plakobranchidae</taxon>
        <taxon>Plakobranchus</taxon>
    </lineage>
</organism>
<feature type="region of interest" description="Disordered" evidence="1">
    <location>
        <begin position="411"/>
        <end position="440"/>
    </location>
</feature>